<dbReference type="Gene3D" id="2.60.40.3110">
    <property type="match status" value="1"/>
</dbReference>
<dbReference type="OrthoDB" id="5404948at2"/>
<dbReference type="PANTHER" id="PTHR30451:SF5">
    <property type="entry name" value="SLR0019 PROTEIN"/>
    <property type="match status" value="1"/>
</dbReference>
<accession>A0A540WVH8</accession>
<comment type="caution">
    <text evidence="2">The sequence shown here is derived from an EMBL/GenBank/DDBJ whole genome shotgun (WGS) entry which is preliminary data.</text>
</comment>
<reference evidence="2 3" key="1">
    <citation type="submission" date="2019-06" db="EMBL/GenBank/DDBJ databases">
        <authorList>
            <person name="Livingstone P."/>
            <person name="Whitworth D."/>
        </authorList>
    </citation>
    <scope>NUCLEOTIDE SEQUENCE [LARGE SCALE GENOMIC DNA]</scope>
    <source>
        <strain evidence="2 3">AM401</strain>
    </source>
</reference>
<dbReference type="AlphaFoldDB" id="A0A540WVH8"/>
<feature type="chain" id="PRO_5022134212" evidence="1">
    <location>
        <begin position="31"/>
        <end position="777"/>
    </location>
</feature>
<evidence type="ECO:0000313" key="2">
    <source>
        <dbReference type="EMBL" id="TQF13025.1"/>
    </source>
</evidence>
<name>A0A540WVH8_9BACT</name>
<proteinExistence type="predicted"/>
<dbReference type="InterPro" id="IPR000015">
    <property type="entry name" value="Fimb_usher"/>
</dbReference>
<dbReference type="Gene3D" id="2.60.40.2610">
    <property type="entry name" value="Outer membrane usher protein FimD, plug domain"/>
    <property type="match status" value="1"/>
</dbReference>
<organism evidence="2 3">
    <name type="scientific">Myxococcus llanfairpwllgwyngyllgogerychwyrndrobwllllantysiliogogogochensis</name>
    <dbReference type="NCBI Taxonomy" id="2590453"/>
    <lineage>
        <taxon>Bacteria</taxon>
        <taxon>Pseudomonadati</taxon>
        <taxon>Myxococcota</taxon>
        <taxon>Myxococcia</taxon>
        <taxon>Myxococcales</taxon>
        <taxon>Cystobacterineae</taxon>
        <taxon>Myxococcaceae</taxon>
        <taxon>Myxococcus</taxon>
    </lineage>
</organism>
<dbReference type="GO" id="GO:0015473">
    <property type="term" value="F:fimbrial usher porin activity"/>
    <property type="evidence" value="ECO:0007669"/>
    <property type="project" value="InterPro"/>
</dbReference>
<dbReference type="EMBL" id="VIFM01000115">
    <property type="protein sequence ID" value="TQF13025.1"/>
    <property type="molecule type" value="Genomic_DNA"/>
</dbReference>
<feature type="signal peptide" evidence="1">
    <location>
        <begin position="1"/>
        <end position="30"/>
    </location>
</feature>
<keyword evidence="1" id="KW-0732">Signal</keyword>
<protein>
    <submittedName>
        <fullName evidence="2">Fimbrial biogenesis outer membrane usher protein</fullName>
    </submittedName>
</protein>
<keyword evidence="3" id="KW-1185">Reference proteome</keyword>
<sequence length="777" mass="82707">MSRFQKSAARGALALALACAFSLVPRRASSDEPERVVPIVVELMLNGVPRGDVFPLVRGTDVLLPAATLEANGVDLTRLGARLERIEGQDYVSLQSLAPRGRFELDERTTSLHCELPSTAFVPTRIDLGTAPPEGYAVTGSPSGFVNYAAHLRNTRLALFGEVGASVGRGLLTTQGRWSPGTTPLRGLTQLSVDFPEVMVRALAGEATGLGGVLGGGAVVAGLHVMRSFELNPYFVRNPVQDLAGDVTTPSTLEVYVNNRLVRRTELPPGPYRLENLTVPRGEGTARYVVRDAFGRVSEVDASYSLGAQLLSPGVADYHLSLGVERESPGTRSFDYGRPLLVGTFRMGVTSWLTPGVRLELSPDLLSTGAVQWFQLPLGELEVSQAVSRSERHTGVAAGAAWSVQGRWLGGSVFGRAMSARYAHSSLAPDAAHPLVESGGNLFVALGRRVSVGGQALVTRWRTRGWSTWLSASTSAQLTERTLISFSASRGQLLLGPSTLEGMVSLNAVLDPRTTGSLGHTQNRGGGITSVDVSRGVPVEGGLGFQVQGQTGLHHQALGRVDYETNVGRASGGLEWRQGVLVAAAEVSGGLVALGGRVRPTRAVDQGYALVRVEGVEGIGVRLDNHLIGRTDSRGELMVTRLQSYGANRLSLTDEDLPLEVYLRTTQKLVAPWRRGGVVLEFQVDRVRAFRGRLVLADDTARRTPAHGELQVDVAGARVSSPVGRNGEFELVDLPAGKHTATVIYPGGRCAATLDVPSLAGEVIDLGTVRCVDEDAR</sequence>
<dbReference type="Proteomes" id="UP000315369">
    <property type="component" value="Unassembled WGS sequence"/>
</dbReference>
<evidence type="ECO:0000313" key="3">
    <source>
        <dbReference type="Proteomes" id="UP000315369"/>
    </source>
</evidence>
<dbReference type="PANTHER" id="PTHR30451">
    <property type="entry name" value="OUTER MEMBRANE USHER PROTEIN"/>
    <property type="match status" value="1"/>
</dbReference>
<dbReference type="GO" id="GO:0009279">
    <property type="term" value="C:cell outer membrane"/>
    <property type="evidence" value="ECO:0007669"/>
    <property type="project" value="TreeGrafter"/>
</dbReference>
<gene>
    <name evidence="2" type="ORF">FJV41_25955</name>
</gene>
<evidence type="ECO:0000256" key="1">
    <source>
        <dbReference type="SAM" id="SignalP"/>
    </source>
</evidence>
<dbReference type="GO" id="GO:0009297">
    <property type="term" value="P:pilus assembly"/>
    <property type="evidence" value="ECO:0007669"/>
    <property type="project" value="InterPro"/>
</dbReference>
<dbReference type="InterPro" id="IPR042186">
    <property type="entry name" value="FimD_plug_dom"/>
</dbReference>
<dbReference type="Pfam" id="PF00577">
    <property type="entry name" value="Usher"/>
    <property type="match status" value="2"/>
</dbReference>
<dbReference type="RefSeq" id="WP_141645241.1">
    <property type="nucleotide sequence ID" value="NZ_VIFM01000115.1"/>
</dbReference>